<dbReference type="InterPro" id="IPR002938">
    <property type="entry name" value="FAD-bd"/>
</dbReference>
<evidence type="ECO:0000313" key="4">
    <source>
        <dbReference type="Proteomes" id="UP000189857"/>
    </source>
</evidence>
<dbReference type="Pfam" id="PF01494">
    <property type="entry name" value="FAD_binding_3"/>
    <property type="match status" value="1"/>
</dbReference>
<keyword evidence="4" id="KW-1185">Reference proteome</keyword>
<dbReference type="InterPro" id="IPR028348">
    <property type="entry name" value="FAD-binding_protein"/>
</dbReference>
<gene>
    <name evidence="3" type="ORF">SAMN02745110_01003</name>
</gene>
<dbReference type="OrthoDB" id="9772594at2"/>
<dbReference type="RefSeq" id="WP_090168448.1">
    <property type="nucleotide sequence ID" value="NZ_FMTO01000004.1"/>
</dbReference>
<dbReference type="GO" id="GO:0071949">
    <property type="term" value="F:FAD binding"/>
    <property type="evidence" value="ECO:0007669"/>
    <property type="project" value="InterPro"/>
</dbReference>
<protein>
    <submittedName>
        <fullName evidence="3">Uncharacterized protein</fullName>
    </submittedName>
</protein>
<evidence type="ECO:0000259" key="2">
    <source>
        <dbReference type="Pfam" id="PF21688"/>
    </source>
</evidence>
<dbReference type="Proteomes" id="UP000189857">
    <property type="component" value="Unassembled WGS sequence"/>
</dbReference>
<dbReference type="PRINTS" id="PR00419">
    <property type="entry name" value="ADXRDTASE"/>
</dbReference>
<accession>A0A1T4LYP9</accession>
<dbReference type="Gene3D" id="3.50.50.60">
    <property type="entry name" value="FAD/NAD(P)-binding domain"/>
    <property type="match status" value="2"/>
</dbReference>
<dbReference type="Gene3D" id="3.30.70.2700">
    <property type="match status" value="1"/>
</dbReference>
<feature type="domain" description="FAD-dependent protein C-terminal" evidence="2">
    <location>
        <begin position="329"/>
        <end position="522"/>
    </location>
</feature>
<dbReference type="Pfam" id="PF21688">
    <property type="entry name" value="FAD-depend_C"/>
    <property type="match status" value="1"/>
</dbReference>
<dbReference type="PANTHER" id="PTHR42842:SF3">
    <property type="entry name" value="FAD_NAD(P)-BINDING OXIDOREDUCTASE FAMILY PROTEIN"/>
    <property type="match status" value="1"/>
</dbReference>
<reference evidence="3 4" key="1">
    <citation type="submission" date="2017-02" db="EMBL/GenBank/DDBJ databases">
        <authorList>
            <person name="Peterson S.W."/>
        </authorList>
    </citation>
    <scope>NUCLEOTIDE SEQUENCE [LARGE SCALE GENOMIC DNA]</scope>
    <source>
        <strain evidence="3 4">ATCC 17233</strain>
    </source>
</reference>
<feature type="domain" description="FAD-binding" evidence="1">
    <location>
        <begin position="137"/>
        <end position="168"/>
    </location>
</feature>
<dbReference type="InterPro" id="IPR049516">
    <property type="entry name" value="FAD-depend_C"/>
</dbReference>
<name>A0A1T4LYP9_9FIRM</name>
<sequence>MLRIDNIKLKPGYSKKDLEDSIKKVLKKVEYKDYKILRRSLDARKKDDIIYLLSIGVNIKGNEEKCVKMINNKNVMLIKGKKYRFPYSMNQFNLRDESSDKHSDKSFEDHSDESINKLSDKLIEISSDKLSEDLRPVIIGAGPAGYFAAQILAENGFRPIVIERGKNVTDRKKDVEAFWAGEKLNNDSNVSFGEGGAGTFSDGKLNTGNKDKFGIFAHIMNVFHRFGADEAVTYDAKPHIGTDRLILIMENMRENILKNGGDIRFGHKLINIEEADDQKDSNKIYDLEISDGKDIYKLRTRNVILSIGHSARDTFEMLYNKGFRMEQKPFAVGLRIEHPRKNIDRAQYGDKYMDKLPAADYKMTYHATNGRSVFSFCMCPGGYVVNASTEDKRTVVNGMSYSGRDGDNSNAALVVNILPEDIAGNNPLDAVEFQRRLEEKFYEAGNGNIPVQRFEDFSVGRKTEKLGTVMPAIKGKYVLSELKSCLPEYVSDAIIEGIKSFGTKLHGFDNNDAILSGIESRTSSPVRICRDEDLMMNDHPGIFPCGEGAGYAGGITSAAADGIKCAEKVAQRIITNLNFQEI</sequence>
<organism evidence="3 4">
    <name type="scientific">Eubacterium ruminantium</name>
    <dbReference type="NCBI Taxonomy" id="42322"/>
    <lineage>
        <taxon>Bacteria</taxon>
        <taxon>Bacillati</taxon>
        <taxon>Bacillota</taxon>
        <taxon>Clostridia</taxon>
        <taxon>Eubacteriales</taxon>
        <taxon>Eubacteriaceae</taxon>
        <taxon>Eubacterium</taxon>
    </lineage>
</organism>
<dbReference type="InterPro" id="IPR036188">
    <property type="entry name" value="FAD/NAD-bd_sf"/>
</dbReference>
<dbReference type="AlphaFoldDB" id="A0A1T4LYP9"/>
<evidence type="ECO:0000259" key="1">
    <source>
        <dbReference type="Pfam" id="PF01494"/>
    </source>
</evidence>
<dbReference type="SUPFAM" id="SSF51905">
    <property type="entry name" value="FAD/NAD(P)-binding domain"/>
    <property type="match status" value="1"/>
</dbReference>
<dbReference type="PIRSF" id="PIRSF038984">
    <property type="entry name" value="FAD_binding_protein"/>
    <property type="match status" value="1"/>
</dbReference>
<proteinExistence type="predicted"/>
<dbReference type="PANTHER" id="PTHR42842">
    <property type="entry name" value="FAD/NAD(P)-BINDING OXIDOREDUCTASE"/>
    <property type="match status" value="1"/>
</dbReference>
<evidence type="ECO:0000313" key="3">
    <source>
        <dbReference type="EMBL" id="SJZ59658.1"/>
    </source>
</evidence>
<dbReference type="EMBL" id="FUXA01000006">
    <property type="protein sequence ID" value="SJZ59658.1"/>
    <property type="molecule type" value="Genomic_DNA"/>
</dbReference>